<evidence type="ECO:0000256" key="1">
    <source>
        <dbReference type="SAM" id="Coils"/>
    </source>
</evidence>
<feature type="compositionally biased region" description="Polar residues" evidence="2">
    <location>
        <begin position="59"/>
        <end position="73"/>
    </location>
</feature>
<accession>A0A7J0D4Z9</accession>
<evidence type="ECO:0000313" key="4">
    <source>
        <dbReference type="Proteomes" id="UP000498740"/>
    </source>
</evidence>
<feature type="region of interest" description="Disordered" evidence="2">
    <location>
        <begin position="1"/>
        <end position="87"/>
    </location>
</feature>
<protein>
    <submittedName>
        <fullName evidence="3">Uncharacterized protein</fullName>
    </submittedName>
</protein>
<proteinExistence type="predicted"/>
<dbReference type="AlphaFoldDB" id="A0A7J0D4Z9"/>
<comment type="caution">
    <text evidence="3">The sequence shown here is derived from an EMBL/GenBank/DDBJ whole genome shotgun (WGS) entry which is preliminary data.</text>
</comment>
<dbReference type="EMBL" id="BLWD01000003">
    <property type="protein sequence ID" value="GFN09788.1"/>
    <property type="molecule type" value="Genomic_DNA"/>
</dbReference>
<feature type="compositionally biased region" description="Basic and acidic residues" evidence="2">
    <location>
        <begin position="15"/>
        <end position="58"/>
    </location>
</feature>
<dbReference type="Proteomes" id="UP000498740">
    <property type="component" value="Unassembled WGS sequence"/>
</dbReference>
<evidence type="ECO:0000313" key="3">
    <source>
        <dbReference type="EMBL" id="GFN09788.1"/>
    </source>
</evidence>
<gene>
    <name evidence="3" type="ORF">Smic_83440</name>
</gene>
<reference evidence="3 4" key="1">
    <citation type="submission" date="2020-05" db="EMBL/GenBank/DDBJ databases">
        <title>Whole genome shotgun sequence of Streptomyces microflavus NBRC 13062.</title>
        <authorList>
            <person name="Komaki H."/>
            <person name="Tamura T."/>
        </authorList>
    </citation>
    <scope>NUCLEOTIDE SEQUENCE [LARGE SCALE GENOMIC DNA]</scope>
    <source>
        <strain evidence="3 4">NBRC 13062</strain>
    </source>
</reference>
<sequence length="247" mass="26921">MVDHVKAYAQGTKDGYQDKKVENGKEHARLDKAHSDHKAKKQDPKQDEPKQSDPKQGDPKQQGTTVTGPSGQTIVIAPPERGDDGVSTDVKPLLVKEIDANTLNLGTDGARGTVSRKELRNFKQYERKLEAKENHLIKVADACKQLEAAAEDEAKDCQELADQARAVEGGEKLAAKLTRLADAAKAQATEAGELHKRAQRAAEMCKVVLTNIGTRYAPLYKAVVDSDETKLAELRFYNDKGSYAAAA</sequence>
<keyword evidence="1" id="KW-0175">Coiled coil</keyword>
<name>A0A7J0D4Z9_STRMI</name>
<feature type="coiled-coil region" evidence="1">
    <location>
        <begin position="115"/>
        <end position="163"/>
    </location>
</feature>
<dbReference type="RefSeq" id="WP_229887917.1">
    <property type="nucleotide sequence ID" value="NZ_BMUG01000016.1"/>
</dbReference>
<evidence type="ECO:0000256" key="2">
    <source>
        <dbReference type="SAM" id="MobiDB-lite"/>
    </source>
</evidence>
<organism evidence="3 4">
    <name type="scientific">Streptomyces microflavus</name>
    <name type="common">Streptomyces lipmanii</name>
    <dbReference type="NCBI Taxonomy" id="1919"/>
    <lineage>
        <taxon>Bacteria</taxon>
        <taxon>Bacillati</taxon>
        <taxon>Actinomycetota</taxon>
        <taxon>Actinomycetes</taxon>
        <taxon>Kitasatosporales</taxon>
        <taxon>Streptomycetaceae</taxon>
        <taxon>Streptomyces</taxon>
    </lineage>
</organism>